<evidence type="ECO:0000256" key="1">
    <source>
        <dbReference type="ARBA" id="ARBA00004613"/>
    </source>
</evidence>
<dbReference type="InterPro" id="IPR052090">
    <property type="entry name" value="Cytolytic_pore-forming_toxin"/>
</dbReference>
<dbReference type="InterPro" id="IPR048997">
    <property type="entry name" value="Stonustoxin-like_helical"/>
</dbReference>
<dbReference type="Pfam" id="PF24674">
    <property type="entry name" value="MACPF_SNTX"/>
    <property type="match status" value="1"/>
</dbReference>
<comment type="similarity">
    <text evidence="2">Belongs to the SNTX/VTX toxin family.</text>
</comment>
<dbReference type="InterPro" id="IPR001870">
    <property type="entry name" value="B30.2/SPRY"/>
</dbReference>
<dbReference type="EMBL" id="AHAT01010538">
    <property type="status" value="NOT_ANNOTATED_CDS"/>
    <property type="molecule type" value="Genomic_DNA"/>
</dbReference>
<evidence type="ECO:0000313" key="8">
    <source>
        <dbReference type="Ensembl" id="ENSLOCP00000004590.1"/>
    </source>
</evidence>
<evidence type="ECO:0000259" key="7">
    <source>
        <dbReference type="PROSITE" id="PS50188"/>
    </source>
</evidence>
<dbReference type="Pfam" id="PF13765">
    <property type="entry name" value="PRY"/>
    <property type="match status" value="1"/>
</dbReference>
<keyword evidence="4" id="KW-0800">Toxin</keyword>
<dbReference type="InterPro" id="IPR040581">
    <property type="entry name" value="Thioredoxin_11"/>
</dbReference>
<dbReference type="InterPro" id="IPR056072">
    <property type="entry name" value="SNTX_MACPF/CDC-like_dom"/>
</dbReference>
<dbReference type="GO" id="GO:0005576">
    <property type="term" value="C:extracellular region"/>
    <property type="evidence" value="ECO:0007669"/>
    <property type="project" value="UniProtKB-SubCell"/>
</dbReference>
<dbReference type="Bgee" id="ENSLOCG00000003845">
    <property type="expression patterns" value="Expressed in pharyngeal gill and 4 other cell types or tissues"/>
</dbReference>
<comment type="subcellular location">
    <subcellularLocation>
        <location evidence="1">Secreted</location>
    </subcellularLocation>
</comment>
<evidence type="ECO:0000256" key="6">
    <source>
        <dbReference type="ARBA" id="ARBA00022852"/>
    </source>
</evidence>
<evidence type="ECO:0000256" key="2">
    <source>
        <dbReference type="ARBA" id="ARBA00006480"/>
    </source>
</evidence>
<dbReference type="eggNOG" id="KOG2177">
    <property type="taxonomic scope" value="Eukaryota"/>
</dbReference>
<dbReference type="STRING" id="7918.ENSLOCP00000004590"/>
<sequence length="706" mass="80003">MDTKSIEIAALGRPLRLGMLYDCRNDTFIPGVTLWDREALMKDLDVSVKPNTEFKILASDSLREKTKAFNVRGSLKASILGGIIELGGSAKYLMDTSPSSRHCRVTLQYSRTTRFEQLTMTQLGQVMYEKVFEQHTATHVVTAVLYGAQAFFVFDQRTSDKKEKKNVAGGLKALIEKIPKIPIGSRGEMGVTEEDKENIQKFACTFHGDFEIQQNPSNYLEAVEVYRMLPSLLGENGEKAVPVRVWLYPLKSLDPRAARLMREISENLVSQIETVLVQCIKASRRSWDMQSDSTVAQFSIIKEKLHQFESIMAQYKTKFQKALSEILPVIRGGEQEEQALVNLLQSHSESPFTNSKQKKWLDEKESEINILRSYTDAMKGIPVMSSPSDLNSILFNPEIDTVICFTFTSLVYKEPYLSVLTHYLWQSKTSDNLKQNSAPVNGLSKEETQPWFASSDMMRVTLQWFIEYAEANRDNKKTQFIIATVSDQSSPGASIRLYRHGKLVTPAFRPVLKPDPPVPMPRTRDQFLQYACQLTPDLETVHRRLSVSERNIEMTRKKEKMPYPDHPERFEWHPQVLCREGLTGRCYWEVEWSGKGVTIGVACRGIGRKGKGYDSCLGHNDKSWGLECRGSGYSVWHNNNETVIPVSSSPRVGVYLDWVGGTLSFYSVSPDSMLHLHTLEAIFTEPLYPALGAKDNGCSFSLCQLE</sequence>
<accession>W5M882</accession>
<dbReference type="InterPro" id="IPR006574">
    <property type="entry name" value="PRY"/>
</dbReference>
<dbReference type="InterPro" id="IPR003877">
    <property type="entry name" value="SPRY_dom"/>
</dbReference>
<dbReference type="Gene3D" id="2.60.120.920">
    <property type="match status" value="1"/>
</dbReference>
<evidence type="ECO:0000256" key="3">
    <source>
        <dbReference type="ARBA" id="ARBA00022525"/>
    </source>
</evidence>
<dbReference type="CDD" id="cd16040">
    <property type="entry name" value="SPRY_PRY_SNTX"/>
    <property type="match status" value="1"/>
</dbReference>
<dbReference type="FunCoup" id="W5M882">
    <property type="interactions" value="16"/>
</dbReference>
<dbReference type="PROSITE" id="PS50188">
    <property type="entry name" value="B302_SPRY"/>
    <property type="match status" value="1"/>
</dbReference>
<dbReference type="InterPro" id="IPR043136">
    <property type="entry name" value="B30.2/SPRY_sf"/>
</dbReference>
<evidence type="ECO:0000256" key="5">
    <source>
        <dbReference type="ARBA" id="ARBA00022735"/>
    </source>
</evidence>
<dbReference type="Proteomes" id="UP000018468">
    <property type="component" value="Linkage group LG23"/>
</dbReference>
<evidence type="ECO:0000256" key="4">
    <source>
        <dbReference type="ARBA" id="ARBA00022656"/>
    </source>
</evidence>
<feature type="domain" description="B30.2/SPRY" evidence="7">
    <location>
        <begin position="514"/>
        <end position="706"/>
    </location>
</feature>
<dbReference type="Ensembl" id="ENSLOCT00000004598.1">
    <property type="protein sequence ID" value="ENSLOCP00000004590.1"/>
    <property type="gene ID" value="ENSLOCG00000003845.1"/>
</dbReference>
<keyword evidence="3" id="KW-0964">Secreted</keyword>
<dbReference type="OMA" id="YSTTTHF"/>
<dbReference type="AlphaFoldDB" id="W5M882"/>
<dbReference type="GO" id="GO:0090729">
    <property type="term" value="F:toxin activity"/>
    <property type="evidence" value="ECO:0007669"/>
    <property type="project" value="UniProtKB-KW"/>
</dbReference>
<dbReference type="HOGENOM" id="CLU_015596_0_0_1"/>
<organism evidence="8 9">
    <name type="scientific">Lepisosteus oculatus</name>
    <name type="common">Spotted gar</name>
    <dbReference type="NCBI Taxonomy" id="7918"/>
    <lineage>
        <taxon>Eukaryota</taxon>
        <taxon>Metazoa</taxon>
        <taxon>Chordata</taxon>
        <taxon>Craniata</taxon>
        <taxon>Vertebrata</taxon>
        <taxon>Euteleostomi</taxon>
        <taxon>Actinopterygii</taxon>
        <taxon>Neopterygii</taxon>
        <taxon>Holostei</taxon>
        <taxon>Semionotiformes</taxon>
        <taxon>Lepisosteidae</taxon>
        <taxon>Lepisosteus</taxon>
    </lineage>
</organism>
<dbReference type="GO" id="GO:0031640">
    <property type="term" value="P:killing of cells of another organism"/>
    <property type="evidence" value="ECO:0007669"/>
    <property type="project" value="UniProtKB-KW"/>
</dbReference>
<dbReference type="SUPFAM" id="SSF49899">
    <property type="entry name" value="Concanavalin A-like lectins/glucanases"/>
    <property type="match status" value="1"/>
</dbReference>
<keyword evidence="6" id="KW-0204">Cytolysis</keyword>
<dbReference type="GeneTree" id="ENSGT00390000014380"/>
<reference evidence="8" key="3">
    <citation type="submission" date="2025-09" db="UniProtKB">
        <authorList>
            <consortium name="Ensembl"/>
        </authorList>
    </citation>
    <scope>IDENTIFICATION</scope>
</reference>
<dbReference type="SMART" id="SM00589">
    <property type="entry name" value="PRY"/>
    <property type="match status" value="1"/>
</dbReference>
<proteinExistence type="inferred from homology"/>
<reference evidence="8" key="2">
    <citation type="submission" date="2025-08" db="UniProtKB">
        <authorList>
            <consortium name="Ensembl"/>
        </authorList>
    </citation>
    <scope>IDENTIFICATION</scope>
</reference>
<evidence type="ECO:0000313" key="9">
    <source>
        <dbReference type="Proteomes" id="UP000018468"/>
    </source>
</evidence>
<keyword evidence="9" id="KW-1185">Reference proteome</keyword>
<dbReference type="InterPro" id="IPR013320">
    <property type="entry name" value="ConA-like_dom_sf"/>
</dbReference>
<dbReference type="PANTHER" id="PTHR31594:SF11">
    <property type="entry name" value="NEOVERRUCOTOXIN SUBUNIT ALPHA-LIKE ISOFORM X1-RELATED"/>
    <property type="match status" value="1"/>
</dbReference>
<dbReference type="PRINTS" id="PR01407">
    <property type="entry name" value="BUTYPHLNCDUF"/>
</dbReference>
<dbReference type="InParanoid" id="W5M882"/>
<dbReference type="PANTHER" id="PTHR31594">
    <property type="entry name" value="AIG1-TYPE G DOMAIN-CONTAINING PROTEIN"/>
    <property type="match status" value="1"/>
</dbReference>
<name>W5M882_LEPOC</name>
<protein>
    <submittedName>
        <fullName evidence="8">Si:ch211-207b24.4</fullName>
    </submittedName>
</protein>
<dbReference type="Pfam" id="PF00622">
    <property type="entry name" value="SPRY"/>
    <property type="match status" value="1"/>
</dbReference>
<keyword evidence="5" id="KW-0354">Hemolysis</keyword>
<dbReference type="InterPro" id="IPR003879">
    <property type="entry name" value="Butyrophylin_SPRY"/>
</dbReference>
<dbReference type="Pfam" id="PF18078">
    <property type="entry name" value="Thioredoxin_11"/>
    <property type="match status" value="1"/>
</dbReference>
<reference evidence="9" key="1">
    <citation type="submission" date="2011-12" db="EMBL/GenBank/DDBJ databases">
        <title>The Draft Genome of Lepisosteus oculatus.</title>
        <authorList>
            <consortium name="The Broad Institute Genome Assembly &amp; Analysis Group"/>
            <consortium name="Computational R&amp;D Group"/>
            <consortium name="and Sequencing Platform"/>
            <person name="Di Palma F."/>
            <person name="Alfoldi J."/>
            <person name="Johnson J."/>
            <person name="Berlin A."/>
            <person name="Gnerre S."/>
            <person name="Jaffe D."/>
            <person name="MacCallum I."/>
            <person name="Young S."/>
            <person name="Walker B.J."/>
            <person name="Lander E.S."/>
            <person name="Lindblad-Toh K."/>
        </authorList>
    </citation>
    <scope>NUCLEOTIDE SEQUENCE [LARGE SCALE GENOMIC DNA]</scope>
</reference>
<dbReference type="SMART" id="SM00449">
    <property type="entry name" value="SPRY"/>
    <property type="match status" value="1"/>
</dbReference>
<dbReference type="Pfam" id="PF21109">
    <property type="entry name" value="Stonustoxin_helical"/>
    <property type="match status" value="1"/>
</dbReference>